<dbReference type="AlphaFoldDB" id="X6M2E9"/>
<comment type="caution">
    <text evidence="1">The sequence shown here is derived from an EMBL/GenBank/DDBJ whole genome shotgun (WGS) entry which is preliminary data.</text>
</comment>
<evidence type="ECO:0000313" key="2">
    <source>
        <dbReference type="Proteomes" id="UP000023152"/>
    </source>
</evidence>
<accession>X6M2E9</accession>
<dbReference type="Proteomes" id="UP000023152">
    <property type="component" value="Unassembled WGS sequence"/>
</dbReference>
<gene>
    <name evidence="1" type="ORF">RFI_29046</name>
</gene>
<keyword evidence="2" id="KW-1185">Reference proteome</keyword>
<organism evidence="1 2">
    <name type="scientific">Reticulomyxa filosa</name>
    <dbReference type="NCBI Taxonomy" id="46433"/>
    <lineage>
        <taxon>Eukaryota</taxon>
        <taxon>Sar</taxon>
        <taxon>Rhizaria</taxon>
        <taxon>Retaria</taxon>
        <taxon>Foraminifera</taxon>
        <taxon>Monothalamids</taxon>
        <taxon>Reticulomyxidae</taxon>
        <taxon>Reticulomyxa</taxon>
    </lineage>
</organism>
<reference evidence="1 2" key="1">
    <citation type="journal article" date="2013" name="Curr. Biol.">
        <title>The Genome of the Foraminiferan Reticulomyxa filosa.</title>
        <authorList>
            <person name="Glockner G."/>
            <person name="Hulsmann N."/>
            <person name="Schleicher M."/>
            <person name="Noegel A.A."/>
            <person name="Eichinger L."/>
            <person name="Gallinger C."/>
            <person name="Pawlowski J."/>
            <person name="Sierra R."/>
            <person name="Euteneuer U."/>
            <person name="Pillet L."/>
            <person name="Moustafa A."/>
            <person name="Platzer M."/>
            <person name="Groth M."/>
            <person name="Szafranski K."/>
            <person name="Schliwa M."/>
        </authorList>
    </citation>
    <scope>NUCLEOTIDE SEQUENCE [LARGE SCALE GENOMIC DNA]</scope>
</reference>
<dbReference type="EMBL" id="ASPP01025131">
    <property type="protein sequence ID" value="ETO08343.1"/>
    <property type="molecule type" value="Genomic_DNA"/>
</dbReference>
<protein>
    <submittedName>
        <fullName evidence="1">FAD/FMN-containing dehydrogenase</fullName>
    </submittedName>
</protein>
<evidence type="ECO:0000313" key="1">
    <source>
        <dbReference type="EMBL" id="ETO08343.1"/>
    </source>
</evidence>
<proteinExistence type="predicted"/>
<name>X6M2E9_RETFI</name>
<dbReference type="OrthoDB" id="610608at2759"/>
<sequence>MFCCCRRTERRQDAKNDTSEDTLSTEDQKLVRAIHDKEEWDKVNTDVELIQDDTVFNNTIVSMGINGVIYSMYVEVVGAFFLEETRKMYTLEEFEANFKQWKEEESQGIIDRMEFWFSPYTSILPIKYSKSPPVVASFYKKTDKTPPPVIKFC</sequence>